<accession>A0A067P555</accession>
<keyword evidence="2" id="KW-1133">Transmembrane helix</keyword>
<organism evidence="3 4">
    <name type="scientific">Jaapia argillacea MUCL 33604</name>
    <dbReference type="NCBI Taxonomy" id="933084"/>
    <lineage>
        <taxon>Eukaryota</taxon>
        <taxon>Fungi</taxon>
        <taxon>Dikarya</taxon>
        <taxon>Basidiomycota</taxon>
        <taxon>Agaricomycotina</taxon>
        <taxon>Agaricomycetes</taxon>
        <taxon>Agaricomycetidae</taxon>
        <taxon>Jaapiales</taxon>
        <taxon>Jaapiaceae</taxon>
        <taxon>Jaapia</taxon>
    </lineage>
</organism>
<dbReference type="InParanoid" id="A0A067P555"/>
<reference evidence="4" key="1">
    <citation type="journal article" date="2014" name="Proc. Natl. Acad. Sci. U.S.A.">
        <title>Extensive sampling of basidiomycete genomes demonstrates inadequacy of the white-rot/brown-rot paradigm for wood decay fungi.</title>
        <authorList>
            <person name="Riley R."/>
            <person name="Salamov A.A."/>
            <person name="Brown D.W."/>
            <person name="Nagy L.G."/>
            <person name="Floudas D."/>
            <person name="Held B.W."/>
            <person name="Levasseur A."/>
            <person name="Lombard V."/>
            <person name="Morin E."/>
            <person name="Otillar R."/>
            <person name="Lindquist E.A."/>
            <person name="Sun H."/>
            <person name="LaButti K.M."/>
            <person name="Schmutz J."/>
            <person name="Jabbour D."/>
            <person name="Luo H."/>
            <person name="Baker S.E."/>
            <person name="Pisabarro A.G."/>
            <person name="Walton J.D."/>
            <person name="Blanchette R.A."/>
            <person name="Henrissat B."/>
            <person name="Martin F."/>
            <person name="Cullen D."/>
            <person name="Hibbett D.S."/>
            <person name="Grigoriev I.V."/>
        </authorList>
    </citation>
    <scope>NUCLEOTIDE SEQUENCE [LARGE SCALE GENOMIC DNA]</scope>
    <source>
        <strain evidence="4">MUCL 33604</strain>
    </source>
</reference>
<dbReference type="EMBL" id="KL197768">
    <property type="protein sequence ID" value="KDQ50033.1"/>
    <property type="molecule type" value="Genomic_DNA"/>
</dbReference>
<feature type="transmembrane region" description="Helical" evidence="2">
    <location>
        <begin position="58"/>
        <end position="77"/>
    </location>
</feature>
<evidence type="ECO:0000313" key="3">
    <source>
        <dbReference type="EMBL" id="KDQ50033.1"/>
    </source>
</evidence>
<dbReference type="HOGENOM" id="CLU_1299896_0_0_1"/>
<protein>
    <submittedName>
        <fullName evidence="3">Uncharacterized protein</fullName>
    </submittedName>
</protein>
<dbReference type="Proteomes" id="UP000027265">
    <property type="component" value="Unassembled WGS sequence"/>
</dbReference>
<feature type="region of interest" description="Disordered" evidence="1">
    <location>
        <begin position="171"/>
        <end position="212"/>
    </location>
</feature>
<name>A0A067P555_9AGAM</name>
<keyword evidence="4" id="KW-1185">Reference proteome</keyword>
<evidence type="ECO:0000256" key="2">
    <source>
        <dbReference type="SAM" id="Phobius"/>
    </source>
</evidence>
<feature type="transmembrane region" description="Helical" evidence="2">
    <location>
        <begin position="12"/>
        <end position="37"/>
    </location>
</feature>
<proteinExistence type="predicted"/>
<keyword evidence="2" id="KW-0472">Membrane</keyword>
<dbReference type="AlphaFoldDB" id="A0A067P555"/>
<gene>
    <name evidence="3" type="ORF">JAAARDRAFT_610185</name>
</gene>
<keyword evidence="2" id="KW-0812">Transmembrane</keyword>
<sequence length="212" mass="23452">MLSHCPDHLKCTALLFLLLLHVRVSVRIHLLLFHPALSPMSRIIDFHRDLTVGQRRGLFGGLVITGGTLISTIIGIVQSHHGLALVSGAFSLVAAVPTGWYEPCISHLIKLTIAVCRQLRTIYSNRNREGAKKLREEDQHSSAERGECIGLADIETTRGGRLRARPVRVDLEEDVTTPQEHGGIYTEDQALVAERNTAPRPTGKVSREDTLF</sequence>
<evidence type="ECO:0000256" key="1">
    <source>
        <dbReference type="SAM" id="MobiDB-lite"/>
    </source>
</evidence>
<evidence type="ECO:0000313" key="4">
    <source>
        <dbReference type="Proteomes" id="UP000027265"/>
    </source>
</evidence>